<dbReference type="EMBL" id="MSFO01000005">
    <property type="protein sequence ID" value="PLB48363.1"/>
    <property type="molecule type" value="Genomic_DNA"/>
</dbReference>
<dbReference type="InterPro" id="IPR036047">
    <property type="entry name" value="F-box-like_dom_sf"/>
</dbReference>
<evidence type="ECO:0000259" key="1">
    <source>
        <dbReference type="PROSITE" id="PS50181"/>
    </source>
</evidence>
<evidence type="ECO:0000313" key="3">
    <source>
        <dbReference type="Proteomes" id="UP000234275"/>
    </source>
</evidence>
<dbReference type="VEuPathDB" id="FungiDB:P170DRAFT_476980"/>
<proteinExistence type="predicted"/>
<dbReference type="STRING" id="1392250.A0A2I2G676"/>
<dbReference type="RefSeq" id="XP_024703665.1">
    <property type="nucleotide sequence ID" value="XM_024853402.1"/>
</dbReference>
<feature type="domain" description="F-box" evidence="1">
    <location>
        <begin position="6"/>
        <end position="59"/>
    </location>
</feature>
<evidence type="ECO:0000313" key="2">
    <source>
        <dbReference type="EMBL" id="PLB48363.1"/>
    </source>
</evidence>
<name>A0A2I2G676_9EURO</name>
<dbReference type="PROSITE" id="PS50181">
    <property type="entry name" value="FBOX"/>
    <property type="match status" value="1"/>
</dbReference>
<comment type="caution">
    <text evidence="2">The sequence shown here is derived from an EMBL/GenBank/DDBJ whole genome shotgun (WGS) entry which is preliminary data.</text>
</comment>
<organism evidence="2 3">
    <name type="scientific">Aspergillus steynii IBT 23096</name>
    <dbReference type="NCBI Taxonomy" id="1392250"/>
    <lineage>
        <taxon>Eukaryota</taxon>
        <taxon>Fungi</taxon>
        <taxon>Dikarya</taxon>
        <taxon>Ascomycota</taxon>
        <taxon>Pezizomycotina</taxon>
        <taxon>Eurotiomycetes</taxon>
        <taxon>Eurotiomycetidae</taxon>
        <taxon>Eurotiales</taxon>
        <taxon>Aspergillaceae</taxon>
        <taxon>Aspergillus</taxon>
        <taxon>Aspergillus subgen. Circumdati</taxon>
    </lineage>
</organism>
<keyword evidence="3" id="KW-1185">Reference proteome</keyword>
<dbReference type="InterPro" id="IPR001810">
    <property type="entry name" value="F-box_dom"/>
</dbReference>
<dbReference type="OrthoDB" id="3800738at2759"/>
<reference evidence="2 3" key="1">
    <citation type="submission" date="2016-12" db="EMBL/GenBank/DDBJ databases">
        <title>The genomes of Aspergillus section Nigri reveals drivers in fungal speciation.</title>
        <authorList>
            <consortium name="DOE Joint Genome Institute"/>
            <person name="Vesth T.C."/>
            <person name="Nybo J."/>
            <person name="Theobald S."/>
            <person name="Brandl J."/>
            <person name="Frisvad J.C."/>
            <person name="Nielsen K.F."/>
            <person name="Lyhne E.K."/>
            <person name="Kogle M.E."/>
            <person name="Kuo A."/>
            <person name="Riley R."/>
            <person name="Clum A."/>
            <person name="Nolan M."/>
            <person name="Lipzen A."/>
            <person name="Salamov A."/>
            <person name="Henrissat B."/>
            <person name="Wiebenga A."/>
            <person name="De Vries R.P."/>
            <person name="Grigoriev I.V."/>
            <person name="Mortensen U.H."/>
            <person name="Andersen M.R."/>
            <person name="Baker S.E."/>
        </authorList>
    </citation>
    <scope>NUCLEOTIDE SEQUENCE [LARGE SCALE GENOMIC DNA]</scope>
    <source>
        <strain evidence="2 3">IBT 23096</strain>
    </source>
</reference>
<protein>
    <recommendedName>
        <fullName evidence="1">F-box domain-containing protein</fullName>
    </recommendedName>
</protein>
<dbReference type="AlphaFoldDB" id="A0A2I2G676"/>
<dbReference type="SUPFAM" id="SSF81383">
    <property type="entry name" value="F-box domain"/>
    <property type="match status" value="1"/>
</dbReference>
<dbReference type="SMART" id="SM00256">
    <property type="entry name" value="FBOX"/>
    <property type="match status" value="1"/>
</dbReference>
<dbReference type="Gene3D" id="1.20.1280.50">
    <property type="match status" value="1"/>
</dbReference>
<dbReference type="GeneID" id="36561100"/>
<sequence length="262" mass="30190">MDPGIIVGIDSLPVELLEMILLQLGMQFLLVTAQRVCQKWETCIHESLPIQQKLFYKALPESEPIVCNPLLAEFFPFFIPPWPGPGSHGWPYDACDPEYIKTHPKVSSYVRRRARETCSFGSLPSDPYIGSKGKGYLNMARTNIDDFIFHSRKPQMILRVNWWQLSEFGNVTSTPFEHKIWKFHGRSKGQIFKLGDIIIETYQELANYGLIDFFESSNELQEYTFPCEDGALSILRSHRDLAEAWGRIGATRWADDIDAYEF</sequence>
<accession>A0A2I2G676</accession>
<dbReference type="Proteomes" id="UP000234275">
    <property type="component" value="Unassembled WGS sequence"/>
</dbReference>
<gene>
    <name evidence="2" type="ORF">P170DRAFT_476980</name>
</gene>